<evidence type="ECO:0000313" key="3">
    <source>
        <dbReference type="Proteomes" id="UP000184092"/>
    </source>
</evidence>
<dbReference type="Proteomes" id="UP000184092">
    <property type="component" value="Unassembled WGS sequence"/>
</dbReference>
<evidence type="ECO:0000259" key="1">
    <source>
        <dbReference type="Pfam" id="PF13372"/>
    </source>
</evidence>
<feature type="domain" description="Alginate export" evidence="1">
    <location>
        <begin position="63"/>
        <end position="439"/>
    </location>
</feature>
<dbReference type="OrthoDB" id="311329at2"/>
<dbReference type="InterPro" id="IPR025388">
    <property type="entry name" value="Alginate_export_dom"/>
</dbReference>
<dbReference type="STRING" id="178356.SAMN05216269_11716"/>
<sequence length="460" mass="52646">MKTSIQTFYFFLIVTILAFSSLKAQNKISLVRYDDNFTLLKNDTVKKGFEKLKYISLGENKFISFGGELREQFQIYNNTNFGDVPPSYQDKSPNQLWQRLMVHSNIELGNHFRFFIQLNSTLRFLNDNPIVPEIDENQLSLHQAFAELKLTNWNFRLGYQEMYYGNHRLITVREGPNTRQAFDGLVVKHKFKNGTIDFFAVSKVISKQYVFDDSSMHDGLYGIYGTNYFANHKIGLDYYLVDFQSKARKYNYQSGFEDRQTLGLRLFSNLKAINFELEGGYQTGKFNDLKIDAYSVLADINATVLPSKKGIIGFAANVSSGDKNKGDNKLNTYNLLYAKPAYGLAVPIGASNIISLYPYIKINPTQKLNMLAQVFFMARNSNQDGTYSPGMTQNRPKPNALFSSDKKTLGQFYVLETNYQQTKNLSFSFDASYFNAGSYPKTTGNGKDVTYFSFKSTFKF</sequence>
<dbReference type="EMBL" id="FRCL01000017">
    <property type="protein sequence ID" value="SHN15987.1"/>
    <property type="molecule type" value="Genomic_DNA"/>
</dbReference>
<dbReference type="RefSeq" id="WP_073211110.1">
    <property type="nucleotide sequence ID" value="NZ_FRCL01000017.1"/>
</dbReference>
<organism evidence="2 3">
    <name type="scientific">Flavobacterium xinjiangense</name>
    <dbReference type="NCBI Taxonomy" id="178356"/>
    <lineage>
        <taxon>Bacteria</taxon>
        <taxon>Pseudomonadati</taxon>
        <taxon>Bacteroidota</taxon>
        <taxon>Flavobacteriia</taxon>
        <taxon>Flavobacteriales</taxon>
        <taxon>Flavobacteriaceae</taxon>
        <taxon>Flavobacterium</taxon>
    </lineage>
</organism>
<gene>
    <name evidence="2" type="ORF">SAMN05216269_11716</name>
</gene>
<dbReference type="AlphaFoldDB" id="A0A1M7PFY4"/>
<keyword evidence="3" id="KW-1185">Reference proteome</keyword>
<proteinExistence type="predicted"/>
<accession>A0A1M7PFY4</accession>
<evidence type="ECO:0000313" key="2">
    <source>
        <dbReference type="EMBL" id="SHN15987.1"/>
    </source>
</evidence>
<name>A0A1M7PFY4_9FLAO</name>
<dbReference type="Pfam" id="PF13372">
    <property type="entry name" value="Alginate_exp"/>
    <property type="match status" value="1"/>
</dbReference>
<reference evidence="3" key="1">
    <citation type="submission" date="2016-11" db="EMBL/GenBank/DDBJ databases">
        <authorList>
            <person name="Varghese N."/>
            <person name="Submissions S."/>
        </authorList>
    </citation>
    <scope>NUCLEOTIDE SEQUENCE [LARGE SCALE GENOMIC DNA]</scope>
    <source>
        <strain evidence="3">CGMCC 1.2749</strain>
    </source>
</reference>
<protein>
    <submittedName>
        <fullName evidence="2">Alginate export</fullName>
    </submittedName>
</protein>